<dbReference type="AlphaFoldDB" id="A0A3Q2X007"/>
<dbReference type="Proteomes" id="UP000264840">
    <property type="component" value="Unplaced"/>
</dbReference>
<dbReference type="GeneTree" id="ENSGT00530000063695"/>
<dbReference type="GO" id="GO:0005813">
    <property type="term" value="C:centrosome"/>
    <property type="evidence" value="ECO:0007669"/>
    <property type="project" value="TreeGrafter"/>
</dbReference>
<dbReference type="Ensembl" id="ENSHBUT00000025017.1">
    <property type="protein sequence ID" value="ENSHBUP00000032257.1"/>
    <property type="gene ID" value="ENSHBUG00000018440.1"/>
</dbReference>
<keyword evidence="4" id="KW-1185">Reference proteome</keyword>
<dbReference type="GO" id="GO:0042802">
    <property type="term" value="F:identical protein binding"/>
    <property type="evidence" value="ECO:0007669"/>
    <property type="project" value="InterPro"/>
</dbReference>
<dbReference type="Pfam" id="PF14073">
    <property type="entry name" value="Cep57_CLD"/>
    <property type="match status" value="2"/>
</dbReference>
<evidence type="ECO:0000256" key="1">
    <source>
        <dbReference type="SAM" id="Coils"/>
    </source>
</evidence>
<sequence>LNYPSCHKIPGNSCKPLLHPSRVSESYCSFIPKHLDSSKRNLLILSALRNLQEKIRRLEMEKGHAERSLHALGKDASQTLLQNEDITLRLLNDQKDLERQRSAQSRCLKLERQLDHMRRMLRNARTERTNLLKQQVKLKVSVLIYSSYDGFVCLQMKILELEMKLQEEEYQRKLIQDKANQLQTGLDASRILLQSVSPCRSAKKPKEKKSNTKVKTFTCSAHGFTSV</sequence>
<proteinExistence type="predicted"/>
<dbReference type="PANTHER" id="PTHR19336">
    <property type="entry name" value="UNCHARACTERIZED DUF1167"/>
    <property type="match status" value="1"/>
</dbReference>
<dbReference type="InterPro" id="IPR051756">
    <property type="entry name" value="Centrosomal_MT-associated"/>
</dbReference>
<protein>
    <submittedName>
        <fullName evidence="3">Centrosomal protein 57</fullName>
    </submittedName>
</protein>
<reference evidence="3" key="2">
    <citation type="submission" date="2025-09" db="UniProtKB">
        <authorList>
            <consortium name="Ensembl"/>
        </authorList>
    </citation>
    <scope>IDENTIFICATION</scope>
</reference>
<evidence type="ECO:0000313" key="3">
    <source>
        <dbReference type="Ensembl" id="ENSHBUP00000032257.1"/>
    </source>
</evidence>
<evidence type="ECO:0000313" key="4">
    <source>
        <dbReference type="Proteomes" id="UP000264840"/>
    </source>
</evidence>
<keyword evidence="1" id="KW-0175">Coiled coil</keyword>
<feature type="domain" description="Cep57 centrosome localisation" evidence="2">
    <location>
        <begin position="155"/>
        <end position="193"/>
    </location>
</feature>
<accession>A0A3Q2X007</accession>
<dbReference type="InterPro" id="IPR025913">
    <property type="entry name" value="Cep57_CLD"/>
</dbReference>
<dbReference type="GO" id="GO:0043015">
    <property type="term" value="F:gamma-tubulin binding"/>
    <property type="evidence" value="ECO:0007669"/>
    <property type="project" value="InterPro"/>
</dbReference>
<feature type="coiled-coil region" evidence="1">
    <location>
        <begin position="107"/>
        <end position="178"/>
    </location>
</feature>
<organism evidence="3 4">
    <name type="scientific">Haplochromis burtoni</name>
    <name type="common">Burton's mouthbrooder</name>
    <name type="synonym">Chromis burtoni</name>
    <dbReference type="NCBI Taxonomy" id="8153"/>
    <lineage>
        <taxon>Eukaryota</taxon>
        <taxon>Metazoa</taxon>
        <taxon>Chordata</taxon>
        <taxon>Craniata</taxon>
        <taxon>Vertebrata</taxon>
        <taxon>Euteleostomi</taxon>
        <taxon>Actinopterygii</taxon>
        <taxon>Neopterygii</taxon>
        <taxon>Teleostei</taxon>
        <taxon>Neoteleostei</taxon>
        <taxon>Acanthomorphata</taxon>
        <taxon>Ovalentaria</taxon>
        <taxon>Cichlomorphae</taxon>
        <taxon>Cichliformes</taxon>
        <taxon>Cichlidae</taxon>
        <taxon>African cichlids</taxon>
        <taxon>Pseudocrenilabrinae</taxon>
        <taxon>Haplochromini</taxon>
        <taxon>Haplochromis</taxon>
    </lineage>
</organism>
<reference evidence="3" key="1">
    <citation type="submission" date="2025-08" db="UniProtKB">
        <authorList>
            <consortium name="Ensembl"/>
        </authorList>
    </citation>
    <scope>IDENTIFICATION</scope>
</reference>
<feature type="coiled-coil region" evidence="1">
    <location>
        <begin position="41"/>
        <end position="68"/>
    </location>
</feature>
<dbReference type="PANTHER" id="PTHR19336:SF11">
    <property type="entry name" value="CENTROSOMAL PROTEIN OF 57 KDA"/>
    <property type="match status" value="1"/>
</dbReference>
<name>A0A3Q2X007_HAPBU</name>
<dbReference type="GO" id="GO:0008017">
    <property type="term" value="F:microtubule binding"/>
    <property type="evidence" value="ECO:0007669"/>
    <property type="project" value="TreeGrafter"/>
</dbReference>
<feature type="domain" description="Cep57 centrosome localisation" evidence="2">
    <location>
        <begin position="44"/>
        <end position="139"/>
    </location>
</feature>
<evidence type="ECO:0000259" key="2">
    <source>
        <dbReference type="Pfam" id="PF14073"/>
    </source>
</evidence>